<dbReference type="Proteomes" id="UP000221369">
    <property type="component" value="Unassembled WGS sequence"/>
</dbReference>
<evidence type="ECO:0000256" key="6">
    <source>
        <dbReference type="ARBA" id="ARBA00022989"/>
    </source>
</evidence>
<comment type="caution">
    <text evidence="14">The sequence shown here is derived from an EMBL/GenBank/DDBJ whole genome shotgun (WGS) entry which is preliminary data.</text>
</comment>
<dbReference type="NCBIfam" id="TIGR00206">
    <property type="entry name" value="fliF"/>
    <property type="match status" value="1"/>
</dbReference>
<dbReference type="InterPro" id="IPR000067">
    <property type="entry name" value="FlgMring_FliF"/>
</dbReference>
<evidence type="ECO:0000256" key="1">
    <source>
        <dbReference type="ARBA" id="ARBA00004117"/>
    </source>
</evidence>
<comment type="similarity">
    <text evidence="3 9">Belongs to the FliF family.</text>
</comment>
<comment type="subcellular location">
    <subcellularLocation>
        <location evidence="1 9">Bacterial flagellum basal body</location>
    </subcellularLocation>
    <subcellularLocation>
        <location evidence="2">Cell membrane</location>
        <topology evidence="2">Multi-pass membrane protein</topology>
    </subcellularLocation>
</comment>
<dbReference type="EMBL" id="PDJE01000001">
    <property type="protein sequence ID" value="PFG30609.1"/>
    <property type="molecule type" value="Genomic_DNA"/>
</dbReference>
<sequence>MPRAVTSVFQRLGATVKSFSVAQRTIAIIGIAVLVLGSIALATWLSRPSMSPLFTGLSASDANAVVEQLKSSGVQYELTDGGATVLVPEDSVYDQRLAAASAGLPSSTSEGYTLLDDMGVTTSEFQQSVTYKRAIEGELADTISSLDGVTAASVQLAIPEESVFVSEKVDPTASVFIETEKGAALSNGQVDAIVHLTSAAITDLKSENVAVIDQSGDVLSAVGVGTTGSADQQASEYEMRVSQNIQQMLDTIVGAGNATVTVAAEMDLSSSELLEEQYSAPEGDISTDEKTKSEKYSGGGGGGSGVLGPDNIGVPGGGGTGNYESTETTRNNAINKSTEKTTTPSGAIDRQSVSVAVDSDAAENIDLGEIQNLVTTAAGIDPARGDDVTVALVAFSKADANAAQEALQAAKDAAEADRMNAIIRTSIIAAAIVITLVAGLILYARRNKQQTRESIELTQLEEPTEFDQLLEAPTEKLSLEPSEPAPEPDPEPEEISINRRRAEIDAIAGRDPGKTAELLRTLMDDRNDA</sequence>
<protein>
    <recommendedName>
        <fullName evidence="9">Flagellar M-ring protein</fullName>
    </recommendedName>
</protein>
<dbReference type="GO" id="GO:0003774">
    <property type="term" value="F:cytoskeletal motor activity"/>
    <property type="evidence" value="ECO:0007669"/>
    <property type="project" value="InterPro"/>
</dbReference>
<feature type="region of interest" description="Disordered" evidence="10">
    <location>
        <begin position="277"/>
        <end position="320"/>
    </location>
</feature>
<evidence type="ECO:0000256" key="9">
    <source>
        <dbReference type="PIRNR" id="PIRNR004862"/>
    </source>
</evidence>
<dbReference type="OrthoDB" id="9807026at2"/>
<keyword evidence="14" id="KW-0966">Cell projection</keyword>
<evidence type="ECO:0000256" key="11">
    <source>
        <dbReference type="SAM" id="Phobius"/>
    </source>
</evidence>
<dbReference type="InterPro" id="IPR045851">
    <property type="entry name" value="AMP-bd_C_sf"/>
</dbReference>
<keyword evidence="7 11" id="KW-0472">Membrane</keyword>
<proteinExistence type="inferred from homology"/>
<feature type="domain" description="Flagellar M-ring C-terminal" evidence="13">
    <location>
        <begin position="249"/>
        <end position="395"/>
    </location>
</feature>
<feature type="transmembrane region" description="Helical" evidence="11">
    <location>
        <begin position="21"/>
        <end position="45"/>
    </location>
</feature>
<dbReference type="PANTHER" id="PTHR30046">
    <property type="entry name" value="FLAGELLAR M-RING PROTEIN"/>
    <property type="match status" value="1"/>
</dbReference>
<evidence type="ECO:0000259" key="12">
    <source>
        <dbReference type="Pfam" id="PF01514"/>
    </source>
</evidence>
<keyword evidence="5 11" id="KW-0812">Transmembrane</keyword>
<dbReference type="GO" id="GO:0009431">
    <property type="term" value="C:bacterial-type flagellum basal body, MS ring"/>
    <property type="evidence" value="ECO:0007669"/>
    <property type="project" value="InterPro"/>
</dbReference>
<name>A0A2A9DXG5_9MICO</name>
<dbReference type="PANTHER" id="PTHR30046:SF0">
    <property type="entry name" value="FLAGELLAR M-RING PROTEIN"/>
    <property type="match status" value="1"/>
</dbReference>
<evidence type="ECO:0000256" key="7">
    <source>
        <dbReference type="ARBA" id="ARBA00023136"/>
    </source>
</evidence>
<organism evidence="14 15">
    <name type="scientific">Paramicrobacterium agarici</name>
    <dbReference type="NCBI Taxonomy" id="630514"/>
    <lineage>
        <taxon>Bacteria</taxon>
        <taxon>Bacillati</taxon>
        <taxon>Actinomycetota</taxon>
        <taxon>Actinomycetes</taxon>
        <taxon>Micrococcales</taxon>
        <taxon>Microbacteriaceae</taxon>
        <taxon>Paramicrobacterium</taxon>
    </lineage>
</organism>
<feature type="transmembrane region" description="Helical" evidence="11">
    <location>
        <begin position="421"/>
        <end position="444"/>
    </location>
</feature>
<dbReference type="GO" id="GO:0005886">
    <property type="term" value="C:plasma membrane"/>
    <property type="evidence" value="ECO:0007669"/>
    <property type="project" value="UniProtKB-SubCell"/>
</dbReference>
<gene>
    <name evidence="14" type="ORF">ATJ78_1544</name>
</gene>
<dbReference type="PIRSF" id="PIRSF004862">
    <property type="entry name" value="FliF"/>
    <property type="match status" value="1"/>
</dbReference>
<keyword evidence="14" id="KW-0969">Cilium</keyword>
<keyword evidence="4" id="KW-1003">Cell membrane</keyword>
<evidence type="ECO:0000256" key="4">
    <source>
        <dbReference type="ARBA" id="ARBA00022475"/>
    </source>
</evidence>
<dbReference type="Gene3D" id="3.30.300.30">
    <property type="match status" value="1"/>
</dbReference>
<dbReference type="PRINTS" id="PR01009">
    <property type="entry name" value="FLGMRINGFLIF"/>
</dbReference>
<dbReference type="Pfam" id="PF08345">
    <property type="entry name" value="YscJ_FliF_C"/>
    <property type="match status" value="1"/>
</dbReference>
<dbReference type="InterPro" id="IPR043427">
    <property type="entry name" value="YscJ/FliF"/>
</dbReference>
<evidence type="ECO:0000256" key="2">
    <source>
        <dbReference type="ARBA" id="ARBA00004651"/>
    </source>
</evidence>
<evidence type="ECO:0000256" key="3">
    <source>
        <dbReference type="ARBA" id="ARBA00007971"/>
    </source>
</evidence>
<accession>A0A2A9DXG5</accession>
<evidence type="ECO:0000256" key="8">
    <source>
        <dbReference type="ARBA" id="ARBA00023143"/>
    </source>
</evidence>
<evidence type="ECO:0000259" key="13">
    <source>
        <dbReference type="Pfam" id="PF08345"/>
    </source>
</evidence>
<dbReference type="GO" id="GO:0071973">
    <property type="term" value="P:bacterial-type flagellum-dependent cell motility"/>
    <property type="evidence" value="ECO:0007669"/>
    <property type="project" value="InterPro"/>
</dbReference>
<dbReference type="RefSeq" id="WP_098407043.1">
    <property type="nucleotide sequence ID" value="NZ_PDJE01000001.1"/>
</dbReference>
<evidence type="ECO:0000313" key="15">
    <source>
        <dbReference type="Proteomes" id="UP000221369"/>
    </source>
</evidence>
<dbReference type="Pfam" id="PF01514">
    <property type="entry name" value="YscJ_FliF"/>
    <property type="match status" value="1"/>
</dbReference>
<dbReference type="AlphaFoldDB" id="A0A2A9DXG5"/>
<reference evidence="14 15" key="1">
    <citation type="submission" date="2017-10" db="EMBL/GenBank/DDBJ databases">
        <title>Sequencing the genomes of 1000 actinobacteria strains.</title>
        <authorList>
            <person name="Klenk H.-P."/>
        </authorList>
    </citation>
    <scope>NUCLEOTIDE SEQUENCE [LARGE SCALE GENOMIC DNA]</scope>
    <source>
        <strain evidence="14 15">DSM 21798</strain>
    </source>
</reference>
<keyword evidence="8 9" id="KW-0975">Bacterial flagellum</keyword>
<keyword evidence="6 11" id="KW-1133">Transmembrane helix</keyword>
<keyword evidence="15" id="KW-1185">Reference proteome</keyword>
<feature type="compositionally biased region" description="Gly residues" evidence="10">
    <location>
        <begin position="297"/>
        <end position="306"/>
    </location>
</feature>
<comment type="function">
    <text evidence="9">The M ring may be actively involved in energy transduction.</text>
</comment>
<dbReference type="InterPro" id="IPR006182">
    <property type="entry name" value="FliF_N_dom"/>
</dbReference>
<evidence type="ECO:0000256" key="5">
    <source>
        <dbReference type="ARBA" id="ARBA00022692"/>
    </source>
</evidence>
<dbReference type="InterPro" id="IPR013556">
    <property type="entry name" value="Flag_M-ring_C"/>
</dbReference>
<feature type="domain" description="Flagellar M-ring N-terminal" evidence="12">
    <location>
        <begin position="46"/>
        <end position="220"/>
    </location>
</feature>
<feature type="region of interest" description="Disordered" evidence="10">
    <location>
        <begin position="473"/>
        <end position="512"/>
    </location>
</feature>
<evidence type="ECO:0000256" key="10">
    <source>
        <dbReference type="SAM" id="MobiDB-lite"/>
    </source>
</evidence>
<keyword evidence="14" id="KW-0282">Flagellum</keyword>
<evidence type="ECO:0000313" key="14">
    <source>
        <dbReference type="EMBL" id="PFG30609.1"/>
    </source>
</evidence>